<sequence>MQQLDAIPGVAPPRTKRNPPSIQRHRLQNKAAMAYNNRKITLAIAGAAAAGVGFATAYYLYRKTQASQITSVPIRIETYHQSYLQASAATYTQGDQQEALRRIIAYCINISSSSSESEQTIFTNVRCNSCGKKEKIAYEALITNAQLDFVNRVMATYNIDAGQEKAVRIMLEYCINEVEDAVIFA</sequence>
<keyword evidence="2" id="KW-0812">Transmembrane</keyword>
<proteinExistence type="predicted"/>
<gene>
    <name evidence="3" type="ORF">BWQ96_00905</name>
</gene>
<keyword evidence="2" id="KW-1133">Transmembrane helix</keyword>
<keyword evidence="2" id="KW-0472">Membrane</keyword>
<name>A0A2V3J4F2_9FLOR</name>
<dbReference type="EMBL" id="NBIV01000006">
    <property type="protein sequence ID" value="PXF49331.1"/>
    <property type="molecule type" value="Genomic_DNA"/>
</dbReference>
<evidence type="ECO:0000256" key="1">
    <source>
        <dbReference type="SAM" id="MobiDB-lite"/>
    </source>
</evidence>
<protein>
    <submittedName>
        <fullName evidence="3">Uncharacterized protein</fullName>
    </submittedName>
</protein>
<dbReference type="OrthoDB" id="10523280at2759"/>
<evidence type="ECO:0000313" key="3">
    <source>
        <dbReference type="EMBL" id="PXF49331.1"/>
    </source>
</evidence>
<comment type="caution">
    <text evidence="3">The sequence shown here is derived from an EMBL/GenBank/DDBJ whole genome shotgun (WGS) entry which is preliminary data.</text>
</comment>
<reference evidence="3 4" key="1">
    <citation type="journal article" date="2018" name="Mol. Biol. Evol.">
        <title>Analysis of the draft genome of the red seaweed Gracilariopsis chorda provides insights into genome size evolution in Rhodophyta.</title>
        <authorList>
            <person name="Lee J."/>
            <person name="Yang E.C."/>
            <person name="Graf L."/>
            <person name="Yang J.H."/>
            <person name="Qiu H."/>
            <person name="Zel Zion U."/>
            <person name="Chan C.X."/>
            <person name="Stephens T.G."/>
            <person name="Weber A.P.M."/>
            <person name="Boo G.H."/>
            <person name="Boo S.M."/>
            <person name="Kim K.M."/>
            <person name="Shin Y."/>
            <person name="Jung M."/>
            <person name="Lee S.J."/>
            <person name="Yim H.S."/>
            <person name="Lee J.H."/>
            <person name="Bhattacharya D."/>
            <person name="Yoon H.S."/>
        </authorList>
    </citation>
    <scope>NUCLEOTIDE SEQUENCE [LARGE SCALE GENOMIC DNA]</scope>
    <source>
        <strain evidence="3 4">SKKU-2015</strain>
        <tissue evidence="3">Whole body</tissue>
    </source>
</reference>
<feature type="transmembrane region" description="Helical" evidence="2">
    <location>
        <begin position="40"/>
        <end position="61"/>
    </location>
</feature>
<organism evidence="3 4">
    <name type="scientific">Gracilariopsis chorda</name>
    <dbReference type="NCBI Taxonomy" id="448386"/>
    <lineage>
        <taxon>Eukaryota</taxon>
        <taxon>Rhodophyta</taxon>
        <taxon>Florideophyceae</taxon>
        <taxon>Rhodymeniophycidae</taxon>
        <taxon>Gracilariales</taxon>
        <taxon>Gracilariaceae</taxon>
        <taxon>Gracilariopsis</taxon>
    </lineage>
</organism>
<evidence type="ECO:0000313" key="4">
    <source>
        <dbReference type="Proteomes" id="UP000247409"/>
    </source>
</evidence>
<keyword evidence="4" id="KW-1185">Reference proteome</keyword>
<dbReference type="AlphaFoldDB" id="A0A2V3J4F2"/>
<evidence type="ECO:0000256" key="2">
    <source>
        <dbReference type="SAM" id="Phobius"/>
    </source>
</evidence>
<dbReference type="Proteomes" id="UP000247409">
    <property type="component" value="Unassembled WGS sequence"/>
</dbReference>
<feature type="region of interest" description="Disordered" evidence="1">
    <location>
        <begin position="1"/>
        <end position="22"/>
    </location>
</feature>
<accession>A0A2V3J4F2</accession>